<evidence type="ECO:0000313" key="2">
    <source>
        <dbReference type="EMBL" id="GFO17608.1"/>
    </source>
</evidence>
<sequence>MSRHYSVLGTMDITHCYTLLVSCVVSFNNYNNSTKCSDMKEALTCFDSDPTQCDPTLVRHELMLLGFTFLQESPALQHRQVSENNANGTAAAGQGRETTQQGSSNKPGSPSKHTGDKGGKPEPVADMELYERMYVILKLIAQAKHEYSTSCKSKGASGLEQVRKGAVKNASSSSSSSSSSTLFLWECLTTLFWFLMIPLKTVTCTSWARAL</sequence>
<comment type="caution">
    <text evidence="2">The sequence shown here is derived from an EMBL/GenBank/DDBJ whole genome shotgun (WGS) entry which is preliminary data.</text>
</comment>
<keyword evidence="3" id="KW-1185">Reference proteome</keyword>
<dbReference type="AlphaFoldDB" id="A0AAV4BFI0"/>
<name>A0AAV4BFI0_9GAST</name>
<protein>
    <submittedName>
        <fullName evidence="2">Uncharacterized protein</fullName>
    </submittedName>
</protein>
<reference evidence="2 3" key="1">
    <citation type="journal article" date="2021" name="Elife">
        <title>Chloroplast acquisition without the gene transfer in kleptoplastic sea slugs, Plakobranchus ocellatus.</title>
        <authorList>
            <person name="Maeda T."/>
            <person name="Takahashi S."/>
            <person name="Yoshida T."/>
            <person name="Shimamura S."/>
            <person name="Takaki Y."/>
            <person name="Nagai Y."/>
            <person name="Toyoda A."/>
            <person name="Suzuki Y."/>
            <person name="Arimoto A."/>
            <person name="Ishii H."/>
            <person name="Satoh N."/>
            <person name="Nishiyama T."/>
            <person name="Hasebe M."/>
            <person name="Maruyama T."/>
            <person name="Minagawa J."/>
            <person name="Obokata J."/>
            <person name="Shigenobu S."/>
        </authorList>
    </citation>
    <scope>NUCLEOTIDE SEQUENCE [LARGE SCALE GENOMIC DNA]</scope>
</reference>
<dbReference type="PROSITE" id="PS51257">
    <property type="entry name" value="PROKAR_LIPOPROTEIN"/>
    <property type="match status" value="1"/>
</dbReference>
<gene>
    <name evidence="2" type="ORF">PoB_004411300</name>
</gene>
<dbReference type="Proteomes" id="UP000735302">
    <property type="component" value="Unassembled WGS sequence"/>
</dbReference>
<feature type="region of interest" description="Disordered" evidence="1">
    <location>
        <begin position="86"/>
        <end position="123"/>
    </location>
</feature>
<evidence type="ECO:0000313" key="3">
    <source>
        <dbReference type="Proteomes" id="UP000735302"/>
    </source>
</evidence>
<proteinExistence type="predicted"/>
<organism evidence="2 3">
    <name type="scientific">Plakobranchus ocellatus</name>
    <dbReference type="NCBI Taxonomy" id="259542"/>
    <lineage>
        <taxon>Eukaryota</taxon>
        <taxon>Metazoa</taxon>
        <taxon>Spiralia</taxon>
        <taxon>Lophotrochozoa</taxon>
        <taxon>Mollusca</taxon>
        <taxon>Gastropoda</taxon>
        <taxon>Heterobranchia</taxon>
        <taxon>Euthyneura</taxon>
        <taxon>Panpulmonata</taxon>
        <taxon>Sacoglossa</taxon>
        <taxon>Placobranchoidea</taxon>
        <taxon>Plakobranchidae</taxon>
        <taxon>Plakobranchus</taxon>
    </lineage>
</organism>
<evidence type="ECO:0000256" key="1">
    <source>
        <dbReference type="SAM" id="MobiDB-lite"/>
    </source>
</evidence>
<accession>A0AAV4BFI0</accession>
<feature type="compositionally biased region" description="Low complexity" evidence="1">
    <location>
        <begin position="86"/>
        <end position="95"/>
    </location>
</feature>
<dbReference type="EMBL" id="BLXT01004836">
    <property type="protein sequence ID" value="GFO17608.1"/>
    <property type="molecule type" value="Genomic_DNA"/>
</dbReference>
<feature type="compositionally biased region" description="Polar residues" evidence="1">
    <location>
        <begin position="96"/>
        <end position="112"/>
    </location>
</feature>